<proteinExistence type="inferred from homology"/>
<comment type="cofactor">
    <cofactor evidence="1">
        <name>heme</name>
        <dbReference type="ChEBI" id="CHEBI:30413"/>
    </cofactor>
</comment>
<evidence type="ECO:0000313" key="6">
    <source>
        <dbReference type="Proteomes" id="UP001500236"/>
    </source>
</evidence>
<dbReference type="CDD" id="cd11053">
    <property type="entry name" value="CYP110-like"/>
    <property type="match status" value="1"/>
</dbReference>
<protein>
    <submittedName>
        <fullName evidence="5">Cytochrome P450</fullName>
    </submittedName>
</protein>
<dbReference type="Proteomes" id="UP001500236">
    <property type="component" value="Unassembled WGS sequence"/>
</dbReference>
<feature type="compositionally biased region" description="Gly residues" evidence="4">
    <location>
        <begin position="234"/>
        <end position="243"/>
    </location>
</feature>
<dbReference type="RefSeq" id="WP_344685444.1">
    <property type="nucleotide sequence ID" value="NZ_BAAAVT010000004.1"/>
</dbReference>
<keyword evidence="3" id="KW-0479">Metal-binding</keyword>
<dbReference type="Pfam" id="PF00067">
    <property type="entry name" value="p450"/>
    <property type="match status" value="1"/>
</dbReference>
<comment type="caution">
    <text evidence="5">The sequence shown here is derived from an EMBL/GenBank/DDBJ whole genome shotgun (WGS) entry which is preliminary data.</text>
</comment>
<keyword evidence="3" id="KW-0503">Monooxygenase</keyword>
<dbReference type="PRINTS" id="PR00385">
    <property type="entry name" value="P450"/>
</dbReference>
<accession>A0ABP6LUC2</accession>
<dbReference type="InterPro" id="IPR001128">
    <property type="entry name" value="Cyt_P450"/>
</dbReference>
<evidence type="ECO:0000256" key="3">
    <source>
        <dbReference type="RuleBase" id="RU000461"/>
    </source>
</evidence>
<dbReference type="PANTHER" id="PTHR24305">
    <property type="entry name" value="CYTOCHROME P450"/>
    <property type="match status" value="1"/>
</dbReference>
<dbReference type="Gene3D" id="1.10.630.10">
    <property type="entry name" value="Cytochrome P450"/>
    <property type="match status" value="1"/>
</dbReference>
<comment type="similarity">
    <text evidence="2 3">Belongs to the cytochrome P450 family.</text>
</comment>
<organism evidence="5 6">
    <name type="scientific">Nesterenkonia aethiopica</name>
    <dbReference type="NCBI Taxonomy" id="269144"/>
    <lineage>
        <taxon>Bacteria</taxon>
        <taxon>Bacillati</taxon>
        <taxon>Actinomycetota</taxon>
        <taxon>Actinomycetes</taxon>
        <taxon>Micrococcales</taxon>
        <taxon>Micrococcaceae</taxon>
        <taxon>Nesterenkonia</taxon>
    </lineage>
</organism>
<evidence type="ECO:0000256" key="1">
    <source>
        <dbReference type="ARBA" id="ARBA00001971"/>
    </source>
</evidence>
<evidence type="ECO:0000313" key="5">
    <source>
        <dbReference type="EMBL" id="GAA3055969.1"/>
    </source>
</evidence>
<dbReference type="InterPro" id="IPR002401">
    <property type="entry name" value="Cyt_P450_E_grp-I"/>
</dbReference>
<keyword evidence="3" id="KW-0408">Iron</keyword>
<keyword evidence="3" id="KW-0560">Oxidoreductase</keyword>
<dbReference type="PANTHER" id="PTHR24305:SF166">
    <property type="entry name" value="CYTOCHROME P450 12A4, MITOCHONDRIAL-RELATED"/>
    <property type="match status" value="1"/>
</dbReference>
<keyword evidence="3" id="KW-0349">Heme</keyword>
<dbReference type="PRINTS" id="PR00463">
    <property type="entry name" value="EP450I"/>
</dbReference>
<evidence type="ECO:0000256" key="2">
    <source>
        <dbReference type="ARBA" id="ARBA00010617"/>
    </source>
</evidence>
<dbReference type="PROSITE" id="PS00086">
    <property type="entry name" value="CYTOCHROME_P450"/>
    <property type="match status" value="1"/>
</dbReference>
<dbReference type="EMBL" id="BAAAVT010000004">
    <property type="protein sequence ID" value="GAA3055969.1"/>
    <property type="molecule type" value="Genomic_DNA"/>
</dbReference>
<name>A0ABP6LUC2_9MICC</name>
<gene>
    <name evidence="5" type="ORF">GCM10010529_07370</name>
</gene>
<sequence length="444" mass="48785">MTLPPGPRLPATAQTLMTYGGRMRAFPRLRARYGSTFTLRLLPGPQTVVLFSDPEDIRQIFAGDSWEFSGAGGNEVLRAAMGDQSVMLTDGQDHRALRRALMPAFSPRAVQGHRETVRRLVAAEVSGWRPGDRIDALDRMSAVTLDIMLHVVFGVTSADRLERLRPRVLRLVEVGPVVALGWLYPRLRGIPPWRAERRNLRQLDEIIAEELAARRTAAPSGARPEDGSRPDAGSGVGDSGAGSSGDDVLSMLIDAGLDDAQLRDQLITLVLAGYETTASALAWTLHELGRHDEVRRRARHAADVGDDDYLEACLTEAIRRHPIIDFVARTLRTEQHIGGWRIPAGVTVAPAIMLTQMDPQLVPDPEDFAPERFLDGTHDPGAWIPFGGGVRRCLGAAFAQMEGVEVLREVLRRVDPVANRPAGTRLRNITNVPRDGAPLRLRPR</sequence>
<dbReference type="SUPFAM" id="SSF48264">
    <property type="entry name" value="Cytochrome P450"/>
    <property type="match status" value="1"/>
</dbReference>
<reference evidence="6" key="1">
    <citation type="journal article" date="2019" name="Int. J. Syst. Evol. Microbiol.">
        <title>The Global Catalogue of Microorganisms (GCM) 10K type strain sequencing project: providing services to taxonomists for standard genome sequencing and annotation.</title>
        <authorList>
            <consortium name="The Broad Institute Genomics Platform"/>
            <consortium name="The Broad Institute Genome Sequencing Center for Infectious Disease"/>
            <person name="Wu L."/>
            <person name="Ma J."/>
        </authorList>
    </citation>
    <scope>NUCLEOTIDE SEQUENCE [LARGE SCALE GENOMIC DNA]</scope>
    <source>
        <strain evidence="6">JCM 14309</strain>
    </source>
</reference>
<feature type="region of interest" description="Disordered" evidence="4">
    <location>
        <begin position="215"/>
        <end position="243"/>
    </location>
</feature>
<dbReference type="InterPro" id="IPR050121">
    <property type="entry name" value="Cytochrome_P450_monoxygenase"/>
</dbReference>
<dbReference type="InterPro" id="IPR036396">
    <property type="entry name" value="Cyt_P450_sf"/>
</dbReference>
<evidence type="ECO:0000256" key="4">
    <source>
        <dbReference type="SAM" id="MobiDB-lite"/>
    </source>
</evidence>
<keyword evidence="6" id="KW-1185">Reference proteome</keyword>
<dbReference type="InterPro" id="IPR017972">
    <property type="entry name" value="Cyt_P450_CS"/>
</dbReference>